<keyword evidence="1" id="KW-0472">Membrane</keyword>
<dbReference type="SUPFAM" id="SSF49879">
    <property type="entry name" value="SMAD/FHA domain"/>
    <property type="match status" value="1"/>
</dbReference>
<evidence type="ECO:0000259" key="2">
    <source>
        <dbReference type="PROSITE" id="PS50006"/>
    </source>
</evidence>
<dbReference type="InterPro" id="IPR008984">
    <property type="entry name" value="SMAD_FHA_dom_sf"/>
</dbReference>
<dbReference type="CDD" id="cd00060">
    <property type="entry name" value="FHA"/>
    <property type="match status" value="1"/>
</dbReference>
<dbReference type="Proteomes" id="UP000709959">
    <property type="component" value="Unassembled WGS sequence"/>
</dbReference>
<dbReference type="InterPro" id="IPR050923">
    <property type="entry name" value="Cell_Proc_Reg/RNA_Proc"/>
</dbReference>
<proteinExistence type="predicted"/>
<dbReference type="Pfam" id="PF00498">
    <property type="entry name" value="FHA"/>
    <property type="match status" value="1"/>
</dbReference>
<feature type="domain" description="FHA" evidence="2">
    <location>
        <begin position="24"/>
        <end position="73"/>
    </location>
</feature>
<evidence type="ECO:0000313" key="3">
    <source>
        <dbReference type="EMBL" id="MBK8571777.1"/>
    </source>
</evidence>
<dbReference type="SMART" id="SM00240">
    <property type="entry name" value="FHA"/>
    <property type="match status" value="1"/>
</dbReference>
<protein>
    <submittedName>
        <fullName evidence="3">FHA domain-containing protein</fullName>
    </submittedName>
</protein>
<organism evidence="3 4">
    <name type="scientific">Candidatus Geothrix odensensis</name>
    <dbReference type="NCBI Taxonomy" id="2954440"/>
    <lineage>
        <taxon>Bacteria</taxon>
        <taxon>Pseudomonadati</taxon>
        <taxon>Acidobacteriota</taxon>
        <taxon>Holophagae</taxon>
        <taxon>Holophagales</taxon>
        <taxon>Holophagaceae</taxon>
        <taxon>Geothrix</taxon>
    </lineage>
</organism>
<dbReference type="InterPro" id="IPR000253">
    <property type="entry name" value="FHA_dom"/>
</dbReference>
<name>A0A936K6V8_9BACT</name>
<feature type="transmembrane region" description="Helical" evidence="1">
    <location>
        <begin position="108"/>
        <end position="131"/>
    </location>
</feature>
<dbReference type="PANTHER" id="PTHR23308">
    <property type="entry name" value="NUCLEAR INHIBITOR OF PROTEIN PHOSPHATASE-1"/>
    <property type="match status" value="1"/>
</dbReference>
<evidence type="ECO:0000313" key="4">
    <source>
        <dbReference type="Proteomes" id="UP000709959"/>
    </source>
</evidence>
<gene>
    <name evidence="3" type="ORF">IPN91_03840</name>
</gene>
<keyword evidence="1" id="KW-1133">Transmembrane helix</keyword>
<evidence type="ECO:0000256" key="1">
    <source>
        <dbReference type="SAM" id="Phobius"/>
    </source>
</evidence>
<dbReference type="PROSITE" id="PS50006">
    <property type="entry name" value="FHA_DOMAIN"/>
    <property type="match status" value="1"/>
</dbReference>
<sequence>MARLRIPHPPEGVPAHIDLPAEGATLGREVDNSIRLAVSSVSRHHATLAFQGGAWWVEDRGSANGTFVNDQAVQRALLRPGDRLRLGDLTLVLEDAPPPPAPRRRRGACLLGCLGVLVALGFGTWASWTWIEGQVRALLPRPAAAVPTAAPLRQAQAALPPPRVVTPSGADQPSVTVLKRLPRPLPRGLEALTIAAVGGEGSHRLDQPVVLEFPYDPARLAEGVNPEERLALAHLDEGTGRWILAAAQVDPARRVLRTRTRHLSVWSTVYITRGFHVHRSRRFSVVFSPGEPIVFGKVKGRAGQVDAWDFATDLGRTLDGALERYERAGFRPPEGDSGEDGRIWAFLGHATEDWLGQEAAESQWVAFSGNLLFPANYDTPRQAEHDAAHELFHKIQNRDLNLVSMDRRRWWIEATADYAAARIALQQGGTDTTMGERIRPRYLEKSITFNISRDDGSQPHSFHEYSTSHFLDYLVKQGADFRAMYEAVVNPSLGDLLDALDPMDKYLRRTFGASRGLDAFYRDFARFYVLDPASPMPALPKGFFEEVPSGRLQLAAGQRQGRLQATVEGPHAAQVLAIRAEALPGRPTRRLQLTQEPGTGTGLITGVYRVKAGAKVALASQQPLGMLGAKPLVADLAADEGLVLIACNGTGTSRSLGVRVQDLSPEPARPAAPPPAAGGVRRLLRVTAFGWASWDRVAQWNGVAWGSRWMEWGTHGEDIAVPDSGSFSLTRWAGGYDLTLQGELTPTQVVSLRIQGRRAVPGDIQETWEVVIRGLPVVPGDPSLYQAMATPQASVVPKDVARFIAKATYERTFPNGERQTLAGVNWTHRTGPWATLPDSPNAQCAYVSVKTQRVNARNEPVP</sequence>
<dbReference type="AlphaFoldDB" id="A0A936K6V8"/>
<reference evidence="3 4" key="1">
    <citation type="submission" date="2020-10" db="EMBL/GenBank/DDBJ databases">
        <title>Connecting structure to function with the recovery of over 1000 high-quality activated sludge metagenome-assembled genomes encoding full-length rRNA genes using long-read sequencing.</title>
        <authorList>
            <person name="Singleton C.M."/>
            <person name="Petriglieri F."/>
            <person name="Kristensen J.M."/>
            <person name="Kirkegaard R.H."/>
            <person name="Michaelsen T.Y."/>
            <person name="Andersen M.H."/>
            <person name="Karst S.M."/>
            <person name="Dueholm M.S."/>
            <person name="Nielsen P.H."/>
            <person name="Albertsen M."/>
        </authorList>
    </citation>
    <scope>NUCLEOTIDE SEQUENCE [LARGE SCALE GENOMIC DNA]</scope>
    <source>
        <strain evidence="3">OdNE_18-Q3-R46-58_MAXAC.008</strain>
    </source>
</reference>
<comment type="caution">
    <text evidence="3">The sequence shown here is derived from an EMBL/GenBank/DDBJ whole genome shotgun (WGS) entry which is preliminary data.</text>
</comment>
<dbReference type="Gene3D" id="2.60.200.20">
    <property type="match status" value="1"/>
</dbReference>
<keyword evidence="1" id="KW-0812">Transmembrane</keyword>
<dbReference type="EMBL" id="JADKCH010000002">
    <property type="protein sequence ID" value="MBK8571777.1"/>
    <property type="molecule type" value="Genomic_DNA"/>
</dbReference>
<accession>A0A936K6V8</accession>